<dbReference type="Pfam" id="PF03916">
    <property type="entry name" value="NrfD"/>
    <property type="match status" value="1"/>
</dbReference>
<feature type="transmembrane region" description="Helical" evidence="7">
    <location>
        <begin position="275"/>
        <end position="294"/>
    </location>
</feature>
<comment type="subcellular location">
    <subcellularLocation>
        <location evidence="1">Cell membrane</location>
        <topology evidence="1">Multi-pass membrane protein</topology>
    </subcellularLocation>
</comment>
<keyword evidence="6 7" id="KW-0472">Membrane</keyword>
<keyword evidence="5 7" id="KW-1133">Transmembrane helix</keyword>
<feature type="transmembrane region" description="Helical" evidence="7">
    <location>
        <begin position="233"/>
        <end position="255"/>
    </location>
</feature>
<feature type="transmembrane region" description="Helical" evidence="7">
    <location>
        <begin position="309"/>
        <end position="328"/>
    </location>
</feature>
<evidence type="ECO:0000256" key="1">
    <source>
        <dbReference type="ARBA" id="ARBA00004651"/>
    </source>
</evidence>
<keyword evidence="4 7" id="KW-0812">Transmembrane</keyword>
<reference evidence="8" key="1">
    <citation type="submission" date="2016-10" db="EMBL/GenBank/DDBJ databases">
        <authorList>
            <person name="de Groot N.N."/>
        </authorList>
    </citation>
    <scope>NUCLEOTIDE SEQUENCE</scope>
</reference>
<gene>
    <name evidence="8" type="ORF">MNB_SV-15-809</name>
</gene>
<organism evidence="8">
    <name type="scientific">hydrothermal vent metagenome</name>
    <dbReference type="NCBI Taxonomy" id="652676"/>
    <lineage>
        <taxon>unclassified sequences</taxon>
        <taxon>metagenomes</taxon>
        <taxon>ecological metagenomes</taxon>
    </lineage>
</organism>
<dbReference type="PANTHER" id="PTHR34856:SF2">
    <property type="entry name" value="PROTEIN NRFD"/>
    <property type="match status" value="1"/>
</dbReference>
<evidence type="ECO:0000256" key="4">
    <source>
        <dbReference type="ARBA" id="ARBA00022692"/>
    </source>
</evidence>
<evidence type="ECO:0000256" key="5">
    <source>
        <dbReference type="ARBA" id="ARBA00022989"/>
    </source>
</evidence>
<accession>A0A1W1EJP8</accession>
<feature type="transmembrane region" description="Helical" evidence="7">
    <location>
        <begin position="126"/>
        <end position="152"/>
    </location>
</feature>
<evidence type="ECO:0000313" key="8">
    <source>
        <dbReference type="EMBL" id="SHO81090.1"/>
    </source>
</evidence>
<feature type="transmembrane region" description="Helical" evidence="7">
    <location>
        <begin position="195"/>
        <end position="213"/>
    </location>
</feature>
<feature type="transmembrane region" description="Helical" evidence="7">
    <location>
        <begin position="397"/>
        <end position="414"/>
    </location>
</feature>
<sequence>MEKFNIAGVEINRVPIIDLLFNKTMIFAYILLAFGLYGIYEVINDRYFFLTANAFDAGANIGSHEVAIAMREAIFGDTAEVHRESPWTLYISNYMYMIYTGSGIIFLVALCEIFNVEIIKKTAAGFMTFGLAMIFGGLFTIIFDLNILHIFWMFKRPNFGSGMWLMLPLYFIYIPFVFFEIYLLITNRRVWAKKIAFIILLLSVLVDIAEYYIQAKLFDMNTARHLWTTYPALPLYFIVSSFLSAIGVMILYSYIVYQNSLGDRFRELLLFLKRVTLLSIIALASYEVVSFLFIDKKWAMTILFGGFDYEFYIYAIFALVIPFGLLLYRLLSKEVKHSLFILASLSIIIGTFIGRFIFVYGGNAYPMSDRFGTGFEKYAEYSIVQDFIFFMPPISEISIVIGSFGVVFAVYKILDNLFNVSKIRED</sequence>
<dbReference type="InterPro" id="IPR052049">
    <property type="entry name" value="Electron_transfer_protein"/>
</dbReference>
<proteinExistence type="inferred from homology"/>
<protein>
    <submittedName>
        <fullName evidence="8">MOLYBDOPTERIN OXIDOREDUCTASE, MEMBRANE SUBUNIT</fullName>
    </submittedName>
</protein>
<feature type="transmembrane region" description="Helical" evidence="7">
    <location>
        <begin position="164"/>
        <end position="183"/>
    </location>
</feature>
<dbReference type="EMBL" id="FRYL01000027">
    <property type="protein sequence ID" value="SHO81090.1"/>
    <property type="molecule type" value="Genomic_DNA"/>
</dbReference>
<dbReference type="InterPro" id="IPR005614">
    <property type="entry name" value="NrfD-like"/>
</dbReference>
<evidence type="ECO:0000256" key="7">
    <source>
        <dbReference type="SAM" id="Phobius"/>
    </source>
</evidence>
<evidence type="ECO:0000256" key="3">
    <source>
        <dbReference type="ARBA" id="ARBA00022475"/>
    </source>
</evidence>
<dbReference type="AlphaFoldDB" id="A0A1W1EJP8"/>
<name>A0A1W1EJP8_9ZZZZ</name>
<comment type="similarity">
    <text evidence="2">Belongs to the NrfD family.</text>
</comment>
<feature type="transmembrane region" description="Helical" evidence="7">
    <location>
        <begin position="94"/>
        <end position="114"/>
    </location>
</feature>
<feature type="transmembrane region" description="Helical" evidence="7">
    <location>
        <begin position="340"/>
        <end position="361"/>
    </location>
</feature>
<dbReference type="GO" id="GO:0005886">
    <property type="term" value="C:plasma membrane"/>
    <property type="evidence" value="ECO:0007669"/>
    <property type="project" value="UniProtKB-SubCell"/>
</dbReference>
<keyword evidence="3" id="KW-1003">Cell membrane</keyword>
<dbReference type="PANTHER" id="PTHR34856">
    <property type="entry name" value="PROTEIN NRFD"/>
    <property type="match status" value="1"/>
</dbReference>
<evidence type="ECO:0000256" key="6">
    <source>
        <dbReference type="ARBA" id="ARBA00023136"/>
    </source>
</evidence>
<feature type="transmembrane region" description="Helical" evidence="7">
    <location>
        <begin position="20"/>
        <end position="40"/>
    </location>
</feature>
<evidence type="ECO:0000256" key="2">
    <source>
        <dbReference type="ARBA" id="ARBA00008929"/>
    </source>
</evidence>